<name>V6SEC7_9FLAO</name>
<sequence length="140" mass="16695">MKTIRVTIDSNDDILNVVDKNLNYIFIHKFMPNAAVEWWKTDLKMKTGEVFDFQVRNMEFDIQTDLDGLKIIIELNTNQLRIYQFDRPVPSTLSLELLPEKLRESILKQNGLKHIFFCDFEFLSISSFDEDYIDRIEIKR</sequence>
<organism evidence="1 2">
    <name type="scientific">Flavobacterium enshiense DK69</name>
    <dbReference type="NCBI Taxonomy" id="1107311"/>
    <lineage>
        <taxon>Bacteria</taxon>
        <taxon>Pseudomonadati</taxon>
        <taxon>Bacteroidota</taxon>
        <taxon>Flavobacteriia</taxon>
        <taxon>Flavobacteriales</taxon>
        <taxon>Flavobacteriaceae</taxon>
        <taxon>Flavobacterium</taxon>
    </lineage>
</organism>
<reference evidence="2" key="1">
    <citation type="submission" date="2013-09" db="EMBL/GenBank/DDBJ databases">
        <authorList>
            <person name="Zeng Z."/>
            <person name="Chen C."/>
        </authorList>
    </citation>
    <scope>NUCLEOTIDE SEQUENCE [LARGE SCALE GENOMIC DNA]</scope>
    <source>
        <strain evidence="2">DK69</strain>
    </source>
</reference>
<dbReference type="RefSeq" id="WP_023572297.1">
    <property type="nucleotide sequence ID" value="NZ_AVCS01000003.1"/>
</dbReference>
<reference evidence="1 2" key="2">
    <citation type="journal article" date="2015" name="Stand. Genomic Sci.">
        <title>High quality draft genomic sequence of Flavobacterium enshiense DK69(T) and comparison among Flavobacterium genomes.</title>
        <authorList>
            <person name="Zeng Z."/>
            <person name="Chen C."/>
            <person name="Du H."/>
            <person name="Wang G."/>
            <person name="Li M."/>
        </authorList>
    </citation>
    <scope>NUCLEOTIDE SEQUENCE [LARGE SCALE GENOMIC DNA]</scope>
    <source>
        <strain evidence="1 2">DK69</strain>
    </source>
</reference>
<dbReference type="EMBL" id="JRLZ01000003">
    <property type="protein sequence ID" value="KGO96847.1"/>
    <property type="molecule type" value="Genomic_DNA"/>
</dbReference>
<dbReference type="PATRIC" id="fig|1107311.3.peg.238"/>
<gene>
    <name evidence="1" type="ORF">Q767_03870</name>
</gene>
<dbReference type="OrthoDB" id="1428571at2"/>
<comment type="caution">
    <text evidence="1">The sequence shown here is derived from an EMBL/GenBank/DDBJ whole genome shotgun (WGS) entry which is preliminary data.</text>
</comment>
<protein>
    <submittedName>
        <fullName evidence="1">Uncharacterized protein</fullName>
    </submittedName>
</protein>
<keyword evidence="2" id="KW-1185">Reference proteome</keyword>
<dbReference type="Proteomes" id="UP000030149">
    <property type="component" value="Unassembled WGS sequence"/>
</dbReference>
<evidence type="ECO:0000313" key="2">
    <source>
        <dbReference type="Proteomes" id="UP000030149"/>
    </source>
</evidence>
<evidence type="ECO:0000313" key="1">
    <source>
        <dbReference type="EMBL" id="KGO96847.1"/>
    </source>
</evidence>
<proteinExistence type="predicted"/>
<dbReference type="eggNOG" id="ENOG5033QR4">
    <property type="taxonomic scope" value="Bacteria"/>
</dbReference>
<accession>V6SEC7</accession>
<dbReference type="AlphaFoldDB" id="V6SEC7"/>